<dbReference type="Proteomes" id="UP001162811">
    <property type="component" value="Unassembled WGS sequence"/>
</dbReference>
<keyword evidence="7" id="KW-1185">Reference proteome</keyword>
<evidence type="ECO:0000259" key="5">
    <source>
        <dbReference type="PROSITE" id="PS50977"/>
    </source>
</evidence>
<dbReference type="PANTHER" id="PTHR47506">
    <property type="entry name" value="TRANSCRIPTIONAL REGULATORY PROTEIN"/>
    <property type="match status" value="1"/>
</dbReference>
<comment type="caution">
    <text evidence="6">The sequence shown here is derived from an EMBL/GenBank/DDBJ whole genome shotgun (WGS) entry which is preliminary data.</text>
</comment>
<evidence type="ECO:0000256" key="3">
    <source>
        <dbReference type="ARBA" id="ARBA00023163"/>
    </source>
</evidence>
<dbReference type="PRINTS" id="PR00455">
    <property type="entry name" value="HTHTETR"/>
</dbReference>
<dbReference type="InterPro" id="IPR009057">
    <property type="entry name" value="Homeodomain-like_sf"/>
</dbReference>
<dbReference type="Gene3D" id="1.10.10.60">
    <property type="entry name" value="Homeodomain-like"/>
    <property type="match status" value="1"/>
</dbReference>
<dbReference type="Pfam" id="PF00440">
    <property type="entry name" value="TetR_N"/>
    <property type="match status" value="1"/>
</dbReference>
<feature type="DNA-binding region" description="H-T-H motif" evidence="4">
    <location>
        <begin position="30"/>
        <end position="49"/>
    </location>
</feature>
<accession>A0ABT1AE51</accession>
<name>A0ABT1AE51_9RALS</name>
<dbReference type="PROSITE" id="PS50977">
    <property type="entry name" value="HTH_TETR_2"/>
    <property type="match status" value="1"/>
</dbReference>
<keyword evidence="2 4" id="KW-0238">DNA-binding</keyword>
<dbReference type="EMBL" id="JAMXHT010000001">
    <property type="protein sequence ID" value="MCO5396604.1"/>
    <property type="molecule type" value="Genomic_DNA"/>
</dbReference>
<organism evidence="6 7">
    <name type="scientific">Ralstonia soli</name>
    <dbReference type="NCBI Taxonomy" id="2953896"/>
    <lineage>
        <taxon>Bacteria</taxon>
        <taxon>Pseudomonadati</taxon>
        <taxon>Pseudomonadota</taxon>
        <taxon>Betaproteobacteria</taxon>
        <taxon>Burkholderiales</taxon>
        <taxon>Burkholderiaceae</taxon>
        <taxon>Ralstonia</taxon>
    </lineage>
</organism>
<dbReference type="InterPro" id="IPR036271">
    <property type="entry name" value="Tet_transcr_reg_TetR-rel_C_sf"/>
</dbReference>
<reference evidence="6" key="1">
    <citation type="submission" date="2022-06" db="EMBL/GenBank/DDBJ databases">
        <authorList>
            <person name="Lu C.-H."/>
        </authorList>
    </citation>
    <scope>NUCLEOTIDE SEQUENCE</scope>
    <source>
        <strain evidence="6">21MJYT02-11</strain>
    </source>
</reference>
<evidence type="ECO:0000256" key="4">
    <source>
        <dbReference type="PROSITE-ProRule" id="PRU00335"/>
    </source>
</evidence>
<proteinExistence type="predicted"/>
<dbReference type="SUPFAM" id="SSF48498">
    <property type="entry name" value="Tetracyclin repressor-like, C-terminal domain"/>
    <property type="match status" value="1"/>
</dbReference>
<keyword evidence="1" id="KW-0805">Transcription regulation</keyword>
<evidence type="ECO:0000256" key="2">
    <source>
        <dbReference type="ARBA" id="ARBA00023125"/>
    </source>
</evidence>
<dbReference type="RefSeq" id="WP_252675546.1">
    <property type="nucleotide sequence ID" value="NZ_JAMXHT010000001.1"/>
</dbReference>
<dbReference type="InterPro" id="IPR001647">
    <property type="entry name" value="HTH_TetR"/>
</dbReference>
<sequence>MAGRPRQFDIDDAVNVATRLFIQKGYEGATFAQLTEAMGISPPSFYAAFGSKEMLFKRVFDRYAEGIRAVRNEAVKQPTARDVVAYLLTHLTEASTRDPLVKGCLLVRGAPVGSSNAMQLREDMKNEGEAITTALTKRFLVALKTGDRTLPGEPHAMARLTNMVLTGIATQAAGGVPTCEIEAAVQGFVDLFEK</sequence>
<feature type="domain" description="HTH tetR-type" evidence="5">
    <location>
        <begin position="7"/>
        <end position="67"/>
    </location>
</feature>
<dbReference type="SUPFAM" id="SSF46689">
    <property type="entry name" value="Homeodomain-like"/>
    <property type="match status" value="1"/>
</dbReference>
<dbReference type="Gene3D" id="1.10.357.10">
    <property type="entry name" value="Tetracycline Repressor, domain 2"/>
    <property type="match status" value="1"/>
</dbReference>
<evidence type="ECO:0000313" key="6">
    <source>
        <dbReference type="EMBL" id="MCO5396604.1"/>
    </source>
</evidence>
<protein>
    <submittedName>
        <fullName evidence="6">TetR/AcrR family transcriptional regulator</fullName>
    </submittedName>
</protein>
<keyword evidence="3" id="KW-0804">Transcription</keyword>
<reference evidence="6" key="2">
    <citation type="journal article" date="2023" name="Front. Microbiol.">
        <title>Ralstonia chuxiongensis sp. nov., Ralstonia mojiangensis sp. nov., and Ralstonia soli sp. nov., isolated from tobacco fields, are three novel species in the family Burkholderiaceae.</title>
        <authorList>
            <person name="Lu C.H."/>
            <person name="Zhang Y.Y."/>
            <person name="Jiang N."/>
            <person name="Chen W."/>
            <person name="Shao X."/>
            <person name="Zhao Z.M."/>
            <person name="Lu W.L."/>
            <person name="Hu X."/>
            <person name="Xi Y.X."/>
            <person name="Zou S.Y."/>
            <person name="Wei Q.J."/>
            <person name="Lin Z.L."/>
            <person name="Gong L."/>
            <person name="Gai X.T."/>
            <person name="Zhang L.Q."/>
            <person name="Li J.Y."/>
            <person name="Jin Y."/>
            <person name="Xia Z.Y."/>
        </authorList>
    </citation>
    <scope>NUCLEOTIDE SEQUENCE</scope>
    <source>
        <strain evidence="6">21MJYT02-11</strain>
    </source>
</reference>
<evidence type="ECO:0000256" key="1">
    <source>
        <dbReference type="ARBA" id="ARBA00023015"/>
    </source>
</evidence>
<evidence type="ECO:0000313" key="7">
    <source>
        <dbReference type="Proteomes" id="UP001162811"/>
    </source>
</evidence>
<gene>
    <name evidence="6" type="ORF">NG900_00140</name>
</gene>
<dbReference type="PANTHER" id="PTHR47506:SF1">
    <property type="entry name" value="HTH-TYPE TRANSCRIPTIONAL REGULATOR YJDC"/>
    <property type="match status" value="1"/>
</dbReference>